<organism evidence="1">
    <name type="scientific">viral metagenome</name>
    <dbReference type="NCBI Taxonomy" id="1070528"/>
    <lineage>
        <taxon>unclassified sequences</taxon>
        <taxon>metagenomes</taxon>
        <taxon>organismal metagenomes</taxon>
    </lineage>
</organism>
<name>A0A6C0EH04_9ZZZZ</name>
<evidence type="ECO:0008006" key="2">
    <source>
        <dbReference type="Google" id="ProtNLM"/>
    </source>
</evidence>
<dbReference type="EMBL" id="MN738853">
    <property type="protein sequence ID" value="QHT28208.1"/>
    <property type="molecule type" value="Genomic_DNA"/>
</dbReference>
<protein>
    <recommendedName>
        <fullName evidence="2">T4 RNA ligase 1-like N-terminal domain-containing protein</fullName>
    </recommendedName>
</protein>
<proteinExistence type="predicted"/>
<reference evidence="1" key="1">
    <citation type="journal article" date="2020" name="Nature">
        <title>Giant virus diversity and host interactions through global metagenomics.</title>
        <authorList>
            <person name="Schulz F."/>
            <person name="Roux S."/>
            <person name="Paez-Espino D."/>
            <person name="Jungbluth S."/>
            <person name="Walsh D.A."/>
            <person name="Denef V.J."/>
            <person name="McMahon K.D."/>
            <person name="Konstantinidis K.T."/>
            <person name="Eloe-Fadrosh E.A."/>
            <person name="Kyrpides N.C."/>
            <person name="Woyke T."/>
        </authorList>
    </citation>
    <scope>NUCLEOTIDE SEQUENCE</scope>
    <source>
        <strain evidence="1">GVMAG-M-3300001348-25</strain>
    </source>
</reference>
<dbReference type="AlphaFoldDB" id="A0A6C0EH04"/>
<sequence>MSESVEFSNTIFASVKENISSPSDSNNNPNLVLNKKDFGGLSLCHYRKDILTACEEDYDGVYSKYRSVIFDTNCVMISSSPFKSLSQRKFQQTYDLDNINVVLEEFVEGTMINVFHDGNQWQISTRTCIGGNNTFYNNGVAGAKSFSTMFEEVCRDVGFSYDMLEKDISYSFVMQHVDNRVVSQYQFNDLILVEAYRISHNDTNSVVNFIDVNGLNANFTGSNVRFPTRFDKENYDDYSNVQKNFDIDIDDTKIQKSAILQNVDTIPKGVVIKNLTNGHRMKFRNTTYDYLAKLRGNQAKLEFHYMSLRKDKKISLFLQIYPEYDERFMEFRDKIHNFTQALFFHYFKCFKERSIALKEAPYELRAHLYELHGKYINELRPVKKTMQFQDVKDYVNELPEARLMYSLNFNTRPAKVEKYVNEKGEECADL</sequence>
<accession>A0A6C0EH04</accession>
<evidence type="ECO:0000313" key="1">
    <source>
        <dbReference type="EMBL" id="QHT28208.1"/>
    </source>
</evidence>